<gene>
    <name evidence="2" type="ORF">ELQ92_15020</name>
</gene>
<proteinExistence type="predicted"/>
<protein>
    <recommendedName>
        <fullName evidence="4">Lipoprotein</fullName>
    </recommendedName>
</protein>
<accession>A0A3S4DSR7</accession>
<evidence type="ECO:0000313" key="3">
    <source>
        <dbReference type="Proteomes" id="UP000288603"/>
    </source>
</evidence>
<dbReference type="RefSeq" id="WP_128500150.1">
    <property type="nucleotide sequence ID" value="NZ_RZNC01000007.1"/>
</dbReference>
<dbReference type="AlphaFoldDB" id="A0A3S4DSR7"/>
<evidence type="ECO:0008006" key="4">
    <source>
        <dbReference type="Google" id="ProtNLM"/>
    </source>
</evidence>
<keyword evidence="3" id="KW-1185">Reference proteome</keyword>
<evidence type="ECO:0000313" key="2">
    <source>
        <dbReference type="EMBL" id="RWZ58332.1"/>
    </source>
</evidence>
<comment type="caution">
    <text evidence="2">The sequence shown here is derived from an EMBL/GenBank/DDBJ whole genome shotgun (WGS) entry which is preliminary data.</text>
</comment>
<dbReference type="PROSITE" id="PS51257">
    <property type="entry name" value="PROKAR_LIPOPROTEIN"/>
    <property type="match status" value="1"/>
</dbReference>
<name>A0A3S4DSR7_9MICO</name>
<sequence>MRARLFWTGATAVALMTALAGCADEPLPPEELEAINLGANAEAGPVSVDNLLVVTRDAGEPARLIGVLLNESDASVDVTLSDADDSVSLSLDPGQQYALHENPQIFDTADEIPGATTEVTVAVDDDDTTMTVPVRDGTMAWLEPYLPADDAS</sequence>
<dbReference type="Proteomes" id="UP000288603">
    <property type="component" value="Unassembled WGS sequence"/>
</dbReference>
<dbReference type="EMBL" id="RZNC01000007">
    <property type="protein sequence ID" value="RWZ58332.1"/>
    <property type="molecule type" value="Genomic_DNA"/>
</dbReference>
<keyword evidence="1" id="KW-0732">Signal</keyword>
<evidence type="ECO:0000256" key="1">
    <source>
        <dbReference type="SAM" id="SignalP"/>
    </source>
</evidence>
<organism evidence="2 3">
    <name type="scientific">Labedella populi</name>
    <dbReference type="NCBI Taxonomy" id="2498850"/>
    <lineage>
        <taxon>Bacteria</taxon>
        <taxon>Bacillati</taxon>
        <taxon>Actinomycetota</taxon>
        <taxon>Actinomycetes</taxon>
        <taxon>Micrococcales</taxon>
        <taxon>Microbacteriaceae</taxon>
        <taxon>Labedella</taxon>
    </lineage>
</organism>
<reference evidence="2 3" key="1">
    <citation type="submission" date="2018-12" db="EMBL/GenBank/DDBJ databases">
        <authorList>
            <person name="Li F."/>
        </authorList>
    </citation>
    <scope>NUCLEOTIDE SEQUENCE [LARGE SCALE GENOMIC DNA]</scope>
    <source>
        <strain evidence="2 3">8H24J-4-2</strain>
    </source>
</reference>
<feature type="signal peptide" evidence="1">
    <location>
        <begin position="1"/>
        <end position="23"/>
    </location>
</feature>
<feature type="chain" id="PRO_5018784719" description="Lipoprotein" evidence="1">
    <location>
        <begin position="24"/>
        <end position="152"/>
    </location>
</feature>
<dbReference type="OrthoDB" id="3267550at2"/>